<dbReference type="PANTHER" id="PTHR33116">
    <property type="entry name" value="REVERSE TRANSCRIPTASE ZINC-BINDING DOMAIN-CONTAINING PROTEIN-RELATED-RELATED"/>
    <property type="match status" value="1"/>
</dbReference>
<dbReference type="EMBL" id="QGNW01000187">
    <property type="protein sequence ID" value="RVW87039.1"/>
    <property type="molecule type" value="Genomic_DNA"/>
</dbReference>
<protein>
    <recommendedName>
        <fullName evidence="3">Reverse transcriptase domain-containing protein</fullName>
    </recommendedName>
</protein>
<evidence type="ECO:0000313" key="2">
    <source>
        <dbReference type="Proteomes" id="UP000288805"/>
    </source>
</evidence>
<accession>A0A438HRG8</accession>
<comment type="caution">
    <text evidence="1">The sequence shown here is derived from an EMBL/GenBank/DDBJ whole genome shotgun (WGS) entry which is preliminary data.</text>
</comment>
<organism evidence="1 2">
    <name type="scientific">Vitis vinifera</name>
    <name type="common">Grape</name>
    <dbReference type="NCBI Taxonomy" id="29760"/>
    <lineage>
        <taxon>Eukaryota</taxon>
        <taxon>Viridiplantae</taxon>
        <taxon>Streptophyta</taxon>
        <taxon>Embryophyta</taxon>
        <taxon>Tracheophyta</taxon>
        <taxon>Spermatophyta</taxon>
        <taxon>Magnoliopsida</taxon>
        <taxon>eudicotyledons</taxon>
        <taxon>Gunneridae</taxon>
        <taxon>Pentapetalae</taxon>
        <taxon>rosids</taxon>
        <taxon>Vitales</taxon>
        <taxon>Vitaceae</taxon>
        <taxon>Viteae</taxon>
        <taxon>Vitis</taxon>
    </lineage>
</organism>
<evidence type="ECO:0000313" key="1">
    <source>
        <dbReference type="EMBL" id="RVW87039.1"/>
    </source>
</evidence>
<proteinExistence type="predicted"/>
<dbReference type="AlphaFoldDB" id="A0A438HRG8"/>
<reference evidence="1 2" key="1">
    <citation type="journal article" date="2018" name="PLoS Genet.">
        <title>Population sequencing reveals clonal diversity and ancestral inbreeding in the grapevine cultivar Chardonnay.</title>
        <authorList>
            <person name="Roach M.J."/>
            <person name="Johnson D.L."/>
            <person name="Bohlmann J."/>
            <person name="van Vuuren H.J."/>
            <person name="Jones S.J."/>
            <person name="Pretorius I.S."/>
            <person name="Schmidt S.A."/>
            <person name="Borneman A.R."/>
        </authorList>
    </citation>
    <scope>NUCLEOTIDE SEQUENCE [LARGE SCALE GENOMIC DNA]</scope>
    <source>
        <strain evidence="2">cv. Chardonnay</strain>
        <tissue evidence="1">Leaf</tissue>
    </source>
</reference>
<sequence>MSFFHRMTNAHRRRYQMVRVKINGTWIIDDSEIKEEARNLEVEGLEKPFTKEEVFGALSDFSRDKAPEFECNLFSVDPEERGGGAGKALYKWLAKVLANSYRLDFEKQWRGDSCKLDTEKAYDHVEWSFLLSVMEKMGLGRKGKVDQVEEQMTFLCWLLMWFETISRLRVNMDKSELILVGRVKNVEDLALELGCKVGSLPSTCLRMSLGALFKSMAAWDGIEESFNKRLAMWKWQYIFKGGRITLEDKVRWLESKDGNFLLGKPSWDGRGLLWVKSTGQFGKQAFMLVLVSLEGKEYNCL</sequence>
<dbReference type="PANTHER" id="PTHR33116:SF78">
    <property type="entry name" value="OS12G0587133 PROTEIN"/>
    <property type="match status" value="1"/>
</dbReference>
<name>A0A438HRG8_VITVI</name>
<evidence type="ECO:0008006" key="3">
    <source>
        <dbReference type="Google" id="ProtNLM"/>
    </source>
</evidence>
<dbReference type="Proteomes" id="UP000288805">
    <property type="component" value="Unassembled WGS sequence"/>
</dbReference>
<gene>
    <name evidence="1" type="ORF">CK203_048366</name>
</gene>